<keyword evidence="3" id="KW-0812">Transmembrane</keyword>
<keyword evidence="12" id="KW-1185">Reference proteome</keyword>
<evidence type="ECO:0000256" key="2">
    <source>
        <dbReference type="ARBA" id="ARBA00012202"/>
    </source>
</evidence>
<sequence length="146" mass="16634">PRISLLAVTGLIYPIVLVSFKEMTDWIQNYARDLRDRTEDLKRQRHLAEDLLHQMLPKSVARQLRKHKHVEAENYDQVTIFFSDVVGFTAIAASCTPLQVVEMLNNLYVCFDTRIESYEVYKVGLVRWAAGGVVGGRSSKGPPLSR</sequence>
<proteinExistence type="predicted"/>
<evidence type="ECO:0000256" key="7">
    <source>
        <dbReference type="ARBA" id="ARBA00023136"/>
    </source>
</evidence>
<comment type="subcellular location">
    <subcellularLocation>
        <location evidence="1">Membrane</location>
        <topology evidence="1">Single-pass type I membrane protein</topology>
    </subcellularLocation>
</comment>
<name>A0A8D2LBK1_VARKO</name>
<dbReference type="InterPro" id="IPR050401">
    <property type="entry name" value="Cyclic_nucleotide_synthase"/>
</dbReference>
<dbReference type="SUPFAM" id="SSF55073">
    <property type="entry name" value="Nucleotide cyclase"/>
    <property type="match status" value="1"/>
</dbReference>
<accession>A0A8D2LBK1</accession>
<organism evidence="11 12">
    <name type="scientific">Varanus komodoensis</name>
    <name type="common">Komodo dragon</name>
    <dbReference type="NCBI Taxonomy" id="61221"/>
    <lineage>
        <taxon>Eukaryota</taxon>
        <taxon>Metazoa</taxon>
        <taxon>Chordata</taxon>
        <taxon>Craniata</taxon>
        <taxon>Vertebrata</taxon>
        <taxon>Euteleostomi</taxon>
        <taxon>Lepidosauria</taxon>
        <taxon>Squamata</taxon>
        <taxon>Bifurcata</taxon>
        <taxon>Unidentata</taxon>
        <taxon>Episquamata</taxon>
        <taxon>Toxicofera</taxon>
        <taxon>Anguimorpha</taxon>
        <taxon>Paleoanguimorpha</taxon>
        <taxon>Varanoidea</taxon>
        <taxon>Varanidae</taxon>
        <taxon>Varanus</taxon>
    </lineage>
</organism>
<dbReference type="PROSITE" id="PS50125">
    <property type="entry name" value="GUANYLATE_CYCLASE_2"/>
    <property type="match status" value="1"/>
</dbReference>
<evidence type="ECO:0000313" key="11">
    <source>
        <dbReference type="Ensembl" id="ENSVKKP00000019253.1"/>
    </source>
</evidence>
<dbReference type="GO" id="GO:0035556">
    <property type="term" value="P:intracellular signal transduction"/>
    <property type="evidence" value="ECO:0007669"/>
    <property type="project" value="InterPro"/>
</dbReference>
<dbReference type="GO" id="GO:0004383">
    <property type="term" value="F:guanylate cyclase activity"/>
    <property type="evidence" value="ECO:0007669"/>
    <property type="project" value="UniProtKB-EC"/>
</dbReference>
<dbReference type="GO" id="GO:0004016">
    <property type="term" value="F:adenylate cyclase activity"/>
    <property type="evidence" value="ECO:0007669"/>
    <property type="project" value="TreeGrafter"/>
</dbReference>
<keyword evidence="5" id="KW-0547">Nucleotide-binding</keyword>
<dbReference type="InterPro" id="IPR011645">
    <property type="entry name" value="HNOB_dom_associated"/>
</dbReference>
<keyword evidence="7" id="KW-0472">Membrane</keyword>
<evidence type="ECO:0000256" key="3">
    <source>
        <dbReference type="ARBA" id="ARBA00022692"/>
    </source>
</evidence>
<dbReference type="Gene3D" id="3.30.70.1230">
    <property type="entry name" value="Nucleotide cyclase"/>
    <property type="match status" value="1"/>
</dbReference>
<dbReference type="PANTHER" id="PTHR11920">
    <property type="entry name" value="GUANYLYL CYCLASE"/>
    <property type="match status" value="1"/>
</dbReference>
<dbReference type="SMART" id="SM00044">
    <property type="entry name" value="CYCc"/>
    <property type="match status" value="1"/>
</dbReference>
<evidence type="ECO:0000256" key="5">
    <source>
        <dbReference type="ARBA" id="ARBA00022741"/>
    </source>
</evidence>
<dbReference type="Proteomes" id="UP000694545">
    <property type="component" value="Unplaced"/>
</dbReference>
<reference evidence="11" key="2">
    <citation type="submission" date="2025-09" db="UniProtKB">
        <authorList>
            <consortium name="Ensembl"/>
        </authorList>
    </citation>
    <scope>IDENTIFICATION</scope>
</reference>
<evidence type="ECO:0000256" key="9">
    <source>
        <dbReference type="ARBA" id="ARBA00023293"/>
    </source>
</evidence>
<evidence type="ECO:0000256" key="1">
    <source>
        <dbReference type="ARBA" id="ARBA00004479"/>
    </source>
</evidence>
<protein>
    <recommendedName>
        <fullName evidence="2">guanylate cyclase</fullName>
        <ecNumber evidence="2">4.6.1.2</ecNumber>
    </recommendedName>
</protein>
<dbReference type="AlphaFoldDB" id="A0A8D2LBK1"/>
<feature type="domain" description="Guanylate cyclase" evidence="10">
    <location>
        <begin position="79"/>
        <end position="123"/>
    </location>
</feature>
<dbReference type="GO" id="GO:0007168">
    <property type="term" value="P:receptor guanylyl cyclase signaling pathway"/>
    <property type="evidence" value="ECO:0007669"/>
    <property type="project" value="TreeGrafter"/>
</dbReference>
<evidence type="ECO:0000256" key="4">
    <source>
        <dbReference type="ARBA" id="ARBA00022729"/>
    </source>
</evidence>
<dbReference type="Ensembl" id="ENSVKKT00000019727.1">
    <property type="protein sequence ID" value="ENSVKKP00000019253.1"/>
    <property type="gene ID" value="ENSVKKG00000013078.1"/>
</dbReference>
<keyword evidence="4" id="KW-0732">Signal</keyword>
<dbReference type="GO" id="GO:0000166">
    <property type="term" value="F:nucleotide binding"/>
    <property type="evidence" value="ECO:0007669"/>
    <property type="project" value="UniProtKB-KW"/>
</dbReference>
<keyword evidence="8" id="KW-0456">Lyase</keyword>
<keyword evidence="6" id="KW-1133">Transmembrane helix</keyword>
<evidence type="ECO:0000256" key="6">
    <source>
        <dbReference type="ARBA" id="ARBA00022989"/>
    </source>
</evidence>
<evidence type="ECO:0000256" key="8">
    <source>
        <dbReference type="ARBA" id="ARBA00023239"/>
    </source>
</evidence>
<dbReference type="InterPro" id="IPR029787">
    <property type="entry name" value="Nucleotide_cyclase"/>
</dbReference>
<dbReference type="Pfam" id="PF07701">
    <property type="entry name" value="HNOBA"/>
    <property type="match status" value="1"/>
</dbReference>
<dbReference type="InterPro" id="IPR001054">
    <property type="entry name" value="A/G_cyclase"/>
</dbReference>
<dbReference type="OMA" id="YPIVLMS"/>
<dbReference type="GO" id="GO:0005886">
    <property type="term" value="C:plasma membrane"/>
    <property type="evidence" value="ECO:0007669"/>
    <property type="project" value="TreeGrafter"/>
</dbReference>
<dbReference type="GO" id="GO:0001653">
    <property type="term" value="F:peptide receptor activity"/>
    <property type="evidence" value="ECO:0007669"/>
    <property type="project" value="TreeGrafter"/>
</dbReference>
<dbReference type="Gene3D" id="6.10.250.780">
    <property type="match status" value="1"/>
</dbReference>
<dbReference type="Pfam" id="PF00211">
    <property type="entry name" value="Guanylate_cyc"/>
    <property type="match status" value="1"/>
</dbReference>
<evidence type="ECO:0000313" key="12">
    <source>
        <dbReference type="Proteomes" id="UP000694545"/>
    </source>
</evidence>
<dbReference type="EC" id="4.6.1.2" evidence="2"/>
<keyword evidence="9" id="KW-0141">cGMP biosynthesis</keyword>
<dbReference type="PANTHER" id="PTHR11920:SF497">
    <property type="entry name" value="GUANYLATE CYCLASE"/>
    <property type="match status" value="1"/>
</dbReference>
<reference evidence="11" key="1">
    <citation type="submission" date="2025-08" db="UniProtKB">
        <authorList>
            <consortium name="Ensembl"/>
        </authorList>
    </citation>
    <scope>IDENTIFICATION</scope>
</reference>
<evidence type="ECO:0000259" key="10">
    <source>
        <dbReference type="PROSITE" id="PS50125"/>
    </source>
</evidence>